<dbReference type="EMBL" id="CAJMWV010006791">
    <property type="protein sequence ID" value="CAE6524550.1"/>
    <property type="molecule type" value="Genomic_DNA"/>
</dbReference>
<comment type="caution">
    <text evidence="1">The sequence shown here is derived from an EMBL/GenBank/DDBJ whole genome shotgun (WGS) entry which is preliminary data.</text>
</comment>
<gene>
    <name evidence="1" type="ORF">RDB_LOCUS149363</name>
</gene>
<dbReference type="AlphaFoldDB" id="A0A8H3HN93"/>
<dbReference type="Proteomes" id="UP000663831">
    <property type="component" value="Unassembled WGS sequence"/>
</dbReference>
<organism evidence="1 2">
    <name type="scientific">Rhizoctonia solani</name>
    <dbReference type="NCBI Taxonomy" id="456999"/>
    <lineage>
        <taxon>Eukaryota</taxon>
        <taxon>Fungi</taxon>
        <taxon>Dikarya</taxon>
        <taxon>Basidiomycota</taxon>
        <taxon>Agaricomycotina</taxon>
        <taxon>Agaricomycetes</taxon>
        <taxon>Cantharellales</taxon>
        <taxon>Ceratobasidiaceae</taxon>
        <taxon>Rhizoctonia</taxon>
    </lineage>
</organism>
<accession>A0A8H3HN93</accession>
<proteinExistence type="predicted"/>
<name>A0A8H3HN93_9AGAM</name>
<protein>
    <submittedName>
        <fullName evidence="1">Uncharacterized protein</fullName>
    </submittedName>
</protein>
<reference evidence="1" key="1">
    <citation type="submission" date="2021-01" db="EMBL/GenBank/DDBJ databases">
        <authorList>
            <person name="Kaushik A."/>
        </authorList>
    </citation>
    <scope>NUCLEOTIDE SEQUENCE</scope>
    <source>
        <strain evidence="1">AG3-1AP</strain>
    </source>
</reference>
<sequence length="224" mass="25249">MAERARRLKPELTGWLNPGFSYQARQALDVVANDSAKRLQQEFRGALENTCHNGAAEGNARALTIHNRFAPPNKHPATYHATLRHHGEFKNSLNEALAAPVIQCLVPVWPKTFRRPLLVQMGMDAKGQFETLMSVLQRSSPPALRQECGSHCNMTLQEVHGTIDEIQKGIKKLINREQRELSRTLVPKIQDILRPVYNEAAIIRGRGSTKIQKSRRHTPADDVQ</sequence>
<evidence type="ECO:0000313" key="1">
    <source>
        <dbReference type="EMBL" id="CAE6524550.1"/>
    </source>
</evidence>
<evidence type="ECO:0000313" key="2">
    <source>
        <dbReference type="Proteomes" id="UP000663831"/>
    </source>
</evidence>